<feature type="transmembrane region" description="Helical" evidence="7">
    <location>
        <begin position="465"/>
        <end position="485"/>
    </location>
</feature>
<dbReference type="AlphaFoldDB" id="A0AAD9WS98"/>
<dbReference type="Gene3D" id="1.20.1250.20">
    <property type="entry name" value="MFS general substrate transporter like domains"/>
    <property type="match status" value="1"/>
</dbReference>
<comment type="similarity">
    <text evidence="2">Belongs to the major facilitator superfamily. Sugar transporter (TC 2.A.1.1) family.</text>
</comment>
<keyword evidence="3" id="KW-0813">Transport</keyword>
<dbReference type="PANTHER" id="PTHR48021">
    <property type="match status" value="1"/>
</dbReference>
<gene>
    <name evidence="8" type="ORF">Ddye_028388</name>
</gene>
<evidence type="ECO:0000256" key="5">
    <source>
        <dbReference type="ARBA" id="ARBA00022989"/>
    </source>
</evidence>
<evidence type="ECO:0000256" key="3">
    <source>
        <dbReference type="ARBA" id="ARBA00022597"/>
    </source>
</evidence>
<comment type="subcellular location">
    <subcellularLocation>
        <location evidence="1">Membrane</location>
    </subcellularLocation>
</comment>
<sequence>METKVDVIAMESIRVKLGFIGKLVVNNDDAKGGLCLFWLVGTDVHVKEHKNNMWRLTAVRKSRRFHFEECWANKDDYAEIVQRRWDEARTGHNMTGLMSKIQGYTKQVGKWCIRGGPKSTYLFFVDDSMVFTKASEKDYRTIKSILNCYAEASGQLDSFDKSAMYCQALRAIAKWDLFSNIRNRVWDRIKGWHGKLVSVGDEEKRKIHWHSWQKLGFRDLTMFNKAMLAKQVWRLIHRPNSLAAKLLKQCYYPYSSILEAKYYRSTNMNERGGSATSGLIVSHWKPPGPGSLKINNDAALDLHNKRVGFGAIIRGNEETPLSDVGTVLRDIRYLVESNPNPLFSFVPRKTNMTTHSVAKFGLTLENDLFWLEKYSVFSSILTVGAMLGAVMSGRVADFVGRRAVSFSGFRFQVSVTDFDSTCQTGHGNFRFVLHFRLAFHSVGRGIIPGVIQLLCLFFIPESSRWLVSTVGACVGCVITAMAFVFKDLNFGTEVTGILVLIGVVIFPINIKGPAGSLVILVSWTGSWIVSYTFDYLFEWSSAGTFFLYGVICTLGILFIAKLVPETKGRALEEIQVSMMGY</sequence>
<evidence type="ECO:0000313" key="9">
    <source>
        <dbReference type="Proteomes" id="UP001280121"/>
    </source>
</evidence>
<evidence type="ECO:0000256" key="7">
    <source>
        <dbReference type="SAM" id="Phobius"/>
    </source>
</evidence>
<accession>A0AAD9WS98</accession>
<dbReference type="InterPro" id="IPR036259">
    <property type="entry name" value="MFS_trans_sf"/>
</dbReference>
<keyword evidence="6 7" id="KW-0472">Membrane</keyword>
<protein>
    <submittedName>
        <fullName evidence="8">Uncharacterized protein</fullName>
    </submittedName>
</protein>
<evidence type="ECO:0000256" key="6">
    <source>
        <dbReference type="ARBA" id="ARBA00023136"/>
    </source>
</evidence>
<dbReference type="GO" id="GO:0016020">
    <property type="term" value="C:membrane"/>
    <property type="evidence" value="ECO:0007669"/>
    <property type="project" value="UniProtKB-SubCell"/>
</dbReference>
<proteinExistence type="inferred from homology"/>
<dbReference type="SUPFAM" id="SSF103473">
    <property type="entry name" value="MFS general substrate transporter"/>
    <property type="match status" value="1"/>
</dbReference>
<dbReference type="Proteomes" id="UP001280121">
    <property type="component" value="Unassembled WGS sequence"/>
</dbReference>
<dbReference type="InterPro" id="IPR005828">
    <property type="entry name" value="MFS_sugar_transport-like"/>
</dbReference>
<reference evidence="8" key="1">
    <citation type="journal article" date="2023" name="Plant J.">
        <title>Genome sequences and population genomics provide insights into the demographic history, inbreeding, and mutation load of two 'living fossil' tree species of Dipteronia.</title>
        <authorList>
            <person name="Feng Y."/>
            <person name="Comes H.P."/>
            <person name="Chen J."/>
            <person name="Zhu S."/>
            <person name="Lu R."/>
            <person name="Zhang X."/>
            <person name="Li P."/>
            <person name="Qiu J."/>
            <person name="Olsen K.M."/>
            <person name="Qiu Y."/>
        </authorList>
    </citation>
    <scope>NUCLEOTIDE SEQUENCE</scope>
    <source>
        <strain evidence="8">KIB01</strain>
    </source>
</reference>
<dbReference type="GO" id="GO:0022857">
    <property type="term" value="F:transmembrane transporter activity"/>
    <property type="evidence" value="ECO:0007669"/>
    <property type="project" value="InterPro"/>
</dbReference>
<keyword evidence="3" id="KW-0762">Sugar transport</keyword>
<dbReference type="PANTHER" id="PTHR48021:SF25">
    <property type="entry name" value="SUGAR TRANSPORTER ERD6-LIKE 5"/>
    <property type="match status" value="1"/>
</dbReference>
<organism evidence="8 9">
    <name type="scientific">Dipteronia dyeriana</name>
    <dbReference type="NCBI Taxonomy" id="168575"/>
    <lineage>
        <taxon>Eukaryota</taxon>
        <taxon>Viridiplantae</taxon>
        <taxon>Streptophyta</taxon>
        <taxon>Embryophyta</taxon>
        <taxon>Tracheophyta</taxon>
        <taxon>Spermatophyta</taxon>
        <taxon>Magnoliopsida</taxon>
        <taxon>eudicotyledons</taxon>
        <taxon>Gunneridae</taxon>
        <taxon>Pentapetalae</taxon>
        <taxon>rosids</taxon>
        <taxon>malvids</taxon>
        <taxon>Sapindales</taxon>
        <taxon>Sapindaceae</taxon>
        <taxon>Hippocastanoideae</taxon>
        <taxon>Acereae</taxon>
        <taxon>Dipteronia</taxon>
    </lineage>
</organism>
<feature type="transmembrane region" description="Helical" evidence="7">
    <location>
        <begin position="545"/>
        <end position="563"/>
    </location>
</feature>
<dbReference type="Pfam" id="PF00083">
    <property type="entry name" value="Sugar_tr"/>
    <property type="match status" value="1"/>
</dbReference>
<feature type="transmembrane region" description="Helical" evidence="7">
    <location>
        <begin position="497"/>
        <end position="525"/>
    </location>
</feature>
<dbReference type="EMBL" id="JANJYI010000008">
    <property type="protein sequence ID" value="KAK2640593.1"/>
    <property type="molecule type" value="Genomic_DNA"/>
</dbReference>
<evidence type="ECO:0000256" key="2">
    <source>
        <dbReference type="ARBA" id="ARBA00010992"/>
    </source>
</evidence>
<evidence type="ECO:0000256" key="4">
    <source>
        <dbReference type="ARBA" id="ARBA00022692"/>
    </source>
</evidence>
<keyword evidence="5 7" id="KW-1133">Transmembrane helix</keyword>
<keyword evidence="4 7" id="KW-0812">Transmembrane</keyword>
<dbReference type="InterPro" id="IPR050549">
    <property type="entry name" value="MFS_Trehalose_Transporter"/>
</dbReference>
<evidence type="ECO:0000256" key="1">
    <source>
        <dbReference type="ARBA" id="ARBA00004370"/>
    </source>
</evidence>
<keyword evidence="9" id="KW-1185">Reference proteome</keyword>
<feature type="transmembrane region" description="Helical" evidence="7">
    <location>
        <begin position="437"/>
        <end position="459"/>
    </location>
</feature>
<comment type="caution">
    <text evidence="8">The sequence shown here is derived from an EMBL/GenBank/DDBJ whole genome shotgun (WGS) entry which is preliminary data.</text>
</comment>
<evidence type="ECO:0000313" key="8">
    <source>
        <dbReference type="EMBL" id="KAK2640593.1"/>
    </source>
</evidence>
<name>A0AAD9WS98_9ROSI</name>